<protein>
    <submittedName>
        <fullName evidence="1">Uncharacterized protein</fullName>
    </submittedName>
</protein>
<keyword evidence="2" id="KW-1185">Reference proteome</keyword>
<dbReference type="EMBL" id="JANAKD010002256">
    <property type="protein sequence ID" value="KAJ3474161.1"/>
    <property type="molecule type" value="Genomic_DNA"/>
</dbReference>
<organism evidence="1 2">
    <name type="scientific">Lecanicillium saksenae</name>
    <dbReference type="NCBI Taxonomy" id="468837"/>
    <lineage>
        <taxon>Eukaryota</taxon>
        <taxon>Fungi</taxon>
        <taxon>Dikarya</taxon>
        <taxon>Ascomycota</taxon>
        <taxon>Pezizomycotina</taxon>
        <taxon>Sordariomycetes</taxon>
        <taxon>Hypocreomycetidae</taxon>
        <taxon>Hypocreales</taxon>
        <taxon>Cordycipitaceae</taxon>
        <taxon>Lecanicillium</taxon>
    </lineage>
</organism>
<dbReference type="Proteomes" id="UP001148737">
    <property type="component" value="Unassembled WGS sequence"/>
</dbReference>
<evidence type="ECO:0000313" key="1">
    <source>
        <dbReference type="EMBL" id="KAJ3474161.1"/>
    </source>
</evidence>
<evidence type="ECO:0000313" key="2">
    <source>
        <dbReference type="Proteomes" id="UP001148737"/>
    </source>
</evidence>
<reference evidence="1" key="1">
    <citation type="submission" date="2022-07" db="EMBL/GenBank/DDBJ databases">
        <title>Genome Sequence of Lecanicillium saksenae.</title>
        <authorList>
            <person name="Buettner E."/>
        </authorList>
    </citation>
    <scope>NUCLEOTIDE SEQUENCE</scope>
    <source>
        <strain evidence="1">VT-O1</strain>
    </source>
</reference>
<accession>A0ACC1QHJ1</accession>
<comment type="caution">
    <text evidence="1">The sequence shown here is derived from an EMBL/GenBank/DDBJ whole genome shotgun (WGS) entry which is preliminary data.</text>
</comment>
<name>A0ACC1QHJ1_9HYPO</name>
<sequence length="108" mass="11384">MHHTSTLAWAVVAAAVLGVNGTPTSNKAPEVKIPAGTIKGGLCSNSNVKHFQGIPFAQPPVGKLRFMPPQPLEGQYPGGVLDATKTPPPCIQFSDDFAVNHPTPSEDW</sequence>
<proteinExistence type="predicted"/>
<gene>
    <name evidence="1" type="ORF">NLG97_g9964</name>
</gene>